<evidence type="ECO:0008006" key="3">
    <source>
        <dbReference type="Google" id="ProtNLM"/>
    </source>
</evidence>
<name>A0A2P8VLX2_9ENTR</name>
<dbReference type="EMBL" id="PYEP01000002">
    <property type="protein sequence ID" value="PSN08565.1"/>
    <property type="molecule type" value="Genomic_DNA"/>
</dbReference>
<dbReference type="Proteomes" id="UP000240212">
    <property type="component" value="Unassembled WGS sequence"/>
</dbReference>
<dbReference type="AlphaFoldDB" id="A0A2P8VLX2"/>
<evidence type="ECO:0000313" key="2">
    <source>
        <dbReference type="Proteomes" id="UP000240212"/>
    </source>
</evidence>
<comment type="caution">
    <text evidence="1">The sequence shown here is derived from an EMBL/GenBank/DDBJ whole genome shotgun (WGS) entry which is preliminary data.</text>
</comment>
<dbReference type="OrthoDB" id="5873202at2"/>
<dbReference type="InterPro" id="IPR010351">
    <property type="entry name" value="DUF943"/>
</dbReference>
<gene>
    <name evidence="1" type="ORF">C7G83_04145</name>
</gene>
<reference evidence="1 2" key="1">
    <citation type="submission" date="2018-03" db="EMBL/GenBank/DDBJ databases">
        <title>Draft genome sequence of the first documented clinical Siccibacter turicensis isolate in Austria.</title>
        <authorList>
            <person name="Lepuschitz S."/>
            <person name="Pekard-Amenitsch S."/>
            <person name="Haunold R."/>
            <person name="Schill S."/>
            <person name="Mach R."/>
            <person name="Allerberger F."/>
            <person name="Ruppitsch W."/>
            <person name="Forsythe S.J."/>
        </authorList>
    </citation>
    <scope>NUCLEOTIDE SEQUENCE [LARGE SCALE GENOMIC DNA]</scope>
    <source>
        <strain evidence="1 2">6100069499-17</strain>
    </source>
</reference>
<sequence>MKKRTACAGILIFVALILATGINLRTPEIKAVHLEGHAARILLKNSPFTARGALAWWQENQTRLKSHYGIPQEDSDGVFYISVWDFADGYKEEGRKDRLCFEDMSEPRNCIDKNWVLTVSRARNTKKIYVEAGDSTWVQDATGEFIRVADDE</sequence>
<protein>
    <recommendedName>
        <fullName evidence="3">DUF943 domain-containing protein</fullName>
    </recommendedName>
</protein>
<dbReference type="RefSeq" id="WP_106876352.1">
    <property type="nucleotide sequence ID" value="NZ_PYEP01000002.1"/>
</dbReference>
<evidence type="ECO:0000313" key="1">
    <source>
        <dbReference type="EMBL" id="PSN08565.1"/>
    </source>
</evidence>
<dbReference type="Pfam" id="PF06092">
    <property type="entry name" value="DUF943"/>
    <property type="match status" value="1"/>
</dbReference>
<organism evidence="1 2">
    <name type="scientific">Siccibacter turicensis</name>
    <dbReference type="NCBI Taxonomy" id="357233"/>
    <lineage>
        <taxon>Bacteria</taxon>
        <taxon>Pseudomonadati</taxon>
        <taxon>Pseudomonadota</taxon>
        <taxon>Gammaproteobacteria</taxon>
        <taxon>Enterobacterales</taxon>
        <taxon>Enterobacteriaceae</taxon>
        <taxon>Siccibacter</taxon>
    </lineage>
</organism>
<keyword evidence="2" id="KW-1185">Reference proteome</keyword>
<proteinExistence type="predicted"/>
<accession>A0A2P8VLX2</accession>